<feature type="transmembrane region" description="Helical" evidence="3">
    <location>
        <begin position="411"/>
        <end position="432"/>
    </location>
</feature>
<keyword evidence="6" id="KW-1185">Reference proteome</keyword>
<keyword evidence="3" id="KW-0812">Transmembrane</keyword>
<dbReference type="CDD" id="cd00054">
    <property type="entry name" value="EGF_CA"/>
    <property type="match status" value="1"/>
</dbReference>
<dbReference type="PROSITE" id="PS00022">
    <property type="entry name" value="EGF_1"/>
    <property type="match status" value="1"/>
</dbReference>
<feature type="region of interest" description="Disordered" evidence="2">
    <location>
        <begin position="244"/>
        <end position="350"/>
    </location>
</feature>
<keyword evidence="1" id="KW-0245">EGF-like domain</keyword>
<dbReference type="EMBL" id="CAJPWZ010000961">
    <property type="protein sequence ID" value="CAG2204522.1"/>
    <property type="molecule type" value="Genomic_DNA"/>
</dbReference>
<feature type="transmembrane region" description="Helical" evidence="3">
    <location>
        <begin position="150"/>
        <end position="174"/>
    </location>
</feature>
<comment type="caution">
    <text evidence="1">Lacks conserved residue(s) required for the propagation of feature annotation.</text>
</comment>
<accession>A0A8S3R9J6</accession>
<dbReference type="Gene3D" id="2.10.25.10">
    <property type="entry name" value="Laminin"/>
    <property type="match status" value="1"/>
</dbReference>
<feature type="domain" description="EGF-like" evidence="4">
    <location>
        <begin position="91"/>
        <end position="130"/>
    </location>
</feature>
<evidence type="ECO:0000313" key="6">
    <source>
        <dbReference type="Proteomes" id="UP000683360"/>
    </source>
</evidence>
<feature type="disulfide bond" evidence="1">
    <location>
        <begin position="120"/>
        <end position="129"/>
    </location>
</feature>
<gene>
    <name evidence="5" type="ORF">MEDL_18964</name>
</gene>
<organism evidence="5 6">
    <name type="scientific">Mytilus edulis</name>
    <name type="common">Blue mussel</name>
    <dbReference type="NCBI Taxonomy" id="6550"/>
    <lineage>
        <taxon>Eukaryota</taxon>
        <taxon>Metazoa</taxon>
        <taxon>Spiralia</taxon>
        <taxon>Lophotrochozoa</taxon>
        <taxon>Mollusca</taxon>
        <taxon>Bivalvia</taxon>
        <taxon>Autobranchia</taxon>
        <taxon>Pteriomorphia</taxon>
        <taxon>Mytilida</taxon>
        <taxon>Mytiloidea</taxon>
        <taxon>Mytilidae</taxon>
        <taxon>Mytilinae</taxon>
        <taxon>Mytilus</taxon>
    </lineage>
</organism>
<feature type="compositionally biased region" description="Basic and acidic residues" evidence="2">
    <location>
        <begin position="1"/>
        <end position="23"/>
    </location>
</feature>
<keyword evidence="3" id="KW-1133">Transmembrane helix</keyword>
<dbReference type="SUPFAM" id="SSF57196">
    <property type="entry name" value="EGF/Laminin"/>
    <property type="match status" value="1"/>
</dbReference>
<reference evidence="5" key="1">
    <citation type="submission" date="2021-03" db="EMBL/GenBank/DDBJ databases">
        <authorList>
            <person name="Bekaert M."/>
        </authorList>
    </citation>
    <scope>NUCLEOTIDE SEQUENCE</scope>
</reference>
<protein>
    <recommendedName>
        <fullName evidence="4">EGF-like domain-containing protein</fullName>
    </recommendedName>
</protein>
<sequence length="451" mass="51471">MKEGRNNDNKHTQFKISEHRKENTTLLDNTTDLRREYTTHSDKTTVKRKEYTTLLFQITDQRKELTTLPDKTTGQRKEHTTLPDTHRLSCTKNETETVACFNGGSCLATDVGFRIIRCACTFKYTGDRCEMINLEILFAMNKEKKEVRTGLVSGFIALIALLLLAGLLLTFNIFFKVKRVNTYEEIYSRGRLLLIFLKYFFNIYRWPNNNVNYIFYVSDKEEMSQNDTESVAAASIVDTKKQDLSENIKSDTNEPLGSYTNQTHSTDTDATQEKPRTPESENQSQRLVKDEQVPSTSKSTDHRHSNRPPTLSLAATKDNKILAEEIKHQPKEDDSREENETNEKKRKSRISRALDSSRKAIAWVTVGKIGPGFLVAPALFSLTIHTMMFALGAGAVFYGEMAFCEITIFEILFYYIIIALCIIGLLIALLVYKAVKPNVDTDFIDERGNIV</sequence>
<evidence type="ECO:0000259" key="4">
    <source>
        <dbReference type="PROSITE" id="PS50026"/>
    </source>
</evidence>
<feature type="compositionally biased region" description="Polar residues" evidence="2">
    <location>
        <begin position="253"/>
        <end position="269"/>
    </location>
</feature>
<dbReference type="InterPro" id="IPR000742">
    <property type="entry name" value="EGF"/>
</dbReference>
<dbReference type="PROSITE" id="PS50026">
    <property type="entry name" value="EGF_3"/>
    <property type="match status" value="1"/>
</dbReference>
<keyword evidence="1" id="KW-1015">Disulfide bond</keyword>
<feature type="compositionally biased region" description="Basic and acidic residues" evidence="2">
    <location>
        <begin position="317"/>
        <end position="343"/>
    </location>
</feature>
<dbReference type="AlphaFoldDB" id="A0A8S3R9J6"/>
<evidence type="ECO:0000256" key="2">
    <source>
        <dbReference type="SAM" id="MobiDB-lite"/>
    </source>
</evidence>
<evidence type="ECO:0000256" key="1">
    <source>
        <dbReference type="PROSITE-ProRule" id="PRU00076"/>
    </source>
</evidence>
<evidence type="ECO:0000256" key="3">
    <source>
        <dbReference type="SAM" id="Phobius"/>
    </source>
</evidence>
<dbReference type="OrthoDB" id="6127338at2759"/>
<feature type="region of interest" description="Disordered" evidence="2">
    <location>
        <begin position="1"/>
        <end position="25"/>
    </location>
</feature>
<dbReference type="Proteomes" id="UP000683360">
    <property type="component" value="Unassembled WGS sequence"/>
</dbReference>
<name>A0A8S3R9J6_MYTED</name>
<feature type="transmembrane region" description="Helical" evidence="3">
    <location>
        <begin position="373"/>
        <end position="399"/>
    </location>
</feature>
<evidence type="ECO:0000313" key="5">
    <source>
        <dbReference type="EMBL" id="CAG2204522.1"/>
    </source>
</evidence>
<comment type="caution">
    <text evidence="5">The sequence shown here is derived from an EMBL/GenBank/DDBJ whole genome shotgun (WGS) entry which is preliminary data.</text>
</comment>
<keyword evidence="3" id="KW-0472">Membrane</keyword>
<proteinExistence type="predicted"/>